<evidence type="ECO:0000256" key="3">
    <source>
        <dbReference type="ARBA" id="ARBA00022676"/>
    </source>
</evidence>
<keyword evidence="2" id="KW-1003">Cell membrane</keyword>
<feature type="transmembrane region" description="Helical" evidence="9">
    <location>
        <begin position="105"/>
        <end position="126"/>
    </location>
</feature>
<gene>
    <name evidence="12" type="ORF">GCM10007298_01030</name>
</gene>
<accession>A0ABQ1U1X5</accession>
<evidence type="ECO:0000313" key="13">
    <source>
        <dbReference type="Proteomes" id="UP000632454"/>
    </source>
</evidence>
<feature type="transmembrane region" description="Helical" evidence="9">
    <location>
        <begin position="29"/>
        <end position="46"/>
    </location>
</feature>
<evidence type="ECO:0008006" key="14">
    <source>
        <dbReference type="Google" id="ProtNLM"/>
    </source>
</evidence>
<evidence type="ECO:0000256" key="6">
    <source>
        <dbReference type="ARBA" id="ARBA00022989"/>
    </source>
</evidence>
<dbReference type="PANTHER" id="PTHR33908">
    <property type="entry name" value="MANNOSYLTRANSFERASE YKCB-RELATED"/>
    <property type="match status" value="1"/>
</dbReference>
<proteinExistence type="predicted"/>
<comment type="subcellular location">
    <subcellularLocation>
        <location evidence="1">Cell membrane</location>
        <topology evidence="1">Multi-pass membrane protein</topology>
    </subcellularLocation>
</comment>
<organism evidence="12 13">
    <name type="scientific">Williamsia phyllosphaerae</name>
    <dbReference type="NCBI Taxonomy" id="885042"/>
    <lineage>
        <taxon>Bacteria</taxon>
        <taxon>Bacillati</taxon>
        <taxon>Actinomycetota</taxon>
        <taxon>Actinomycetes</taxon>
        <taxon>Mycobacteriales</taxon>
        <taxon>Nocardiaceae</taxon>
        <taxon>Williamsia</taxon>
    </lineage>
</organism>
<dbReference type="InterPro" id="IPR050297">
    <property type="entry name" value="LipidA_mod_glycosyltrf_83"/>
</dbReference>
<feature type="domain" description="Putative mannosyltransferase YkcA/B-like C-terminal" evidence="11">
    <location>
        <begin position="610"/>
        <end position="700"/>
    </location>
</feature>
<evidence type="ECO:0000256" key="1">
    <source>
        <dbReference type="ARBA" id="ARBA00004651"/>
    </source>
</evidence>
<dbReference type="Pfam" id="PF13231">
    <property type="entry name" value="PMT_2"/>
    <property type="match status" value="1"/>
</dbReference>
<evidence type="ECO:0000259" key="10">
    <source>
        <dbReference type="Pfam" id="PF13231"/>
    </source>
</evidence>
<evidence type="ECO:0000256" key="8">
    <source>
        <dbReference type="SAM" id="MobiDB-lite"/>
    </source>
</evidence>
<feature type="transmembrane region" description="Helical" evidence="9">
    <location>
        <begin position="188"/>
        <end position="216"/>
    </location>
</feature>
<evidence type="ECO:0000256" key="5">
    <source>
        <dbReference type="ARBA" id="ARBA00022692"/>
    </source>
</evidence>
<keyword evidence="7 9" id="KW-0472">Membrane</keyword>
<keyword evidence="6 9" id="KW-1133">Transmembrane helix</keyword>
<evidence type="ECO:0000256" key="2">
    <source>
        <dbReference type="ARBA" id="ARBA00022475"/>
    </source>
</evidence>
<feature type="transmembrane region" description="Helical" evidence="9">
    <location>
        <begin position="448"/>
        <end position="469"/>
    </location>
</feature>
<feature type="domain" description="Glycosyltransferase RgtA/B/C/D-like" evidence="10">
    <location>
        <begin position="84"/>
        <end position="241"/>
    </location>
</feature>
<feature type="transmembrane region" description="Helical" evidence="9">
    <location>
        <begin position="421"/>
        <end position="442"/>
    </location>
</feature>
<dbReference type="PANTHER" id="PTHR33908:SF3">
    <property type="entry name" value="UNDECAPRENYL PHOSPHATE-ALPHA-4-AMINO-4-DEOXY-L-ARABINOSE ARABINOSYL TRANSFERASE"/>
    <property type="match status" value="1"/>
</dbReference>
<dbReference type="RefSeq" id="WP_188485910.1">
    <property type="nucleotide sequence ID" value="NZ_BMCS01000001.1"/>
</dbReference>
<evidence type="ECO:0000256" key="4">
    <source>
        <dbReference type="ARBA" id="ARBA00022679"/>
    </source>
</evidence>
<feature type="transmembrane region" description="Helical" evidence="9">
    <location>
        <begin position="476"/>
        <end position="496"/>
    </location>
</feature>
<keyword evidence="3" id="KW-0328">Glycosyltransferase</keyword>
<feature type="transmembrane region" description="Helical" evidence="9">
    <location>
        <begin position="339"/>
        <end position="356"/>
    </location>
</feature>
<sequence>MTSVLDTPTGVSPSEDGRRRWAVPRPDRWGLGILLTATAVLYLWNLSINGYANSFYSAAIQAGSQSWKAWFFGSSDAGNSITVDKPPVSLWIPGISVRIFGLNSWSILVPQVLMGVASVALLYLIVKKYLGVSAGLLAGAALALTPVATLMFRFNNPDALLVLLMIAAVWATLKGIEDGRIRWMVLTGVLVGIGFLTKQLQVFLVIPPLAITYLAFGQHTWLKRLGHLITALVAMLVSAGWWVLAVTFWPKDSRPFIGGSQNNSILELTFGYNGFGRLTGNETGSVVPGGGNRSGAAEAATGAFGGQAPGGVGGPGGRGGMWGETGLFRMFQPEQGGQIAWLIPTALILGIAALVLCGRSSRTNIHRALISVWMLWLLTTTAVFSFMSGIFHAYYTVALAPAIAALVGAGGVMCWKARDTYGVRIVLAVAVAVTGAMSFFLLNRSSDFVPWLRWVVVVLAVVAAVALVVPKWPRAAAIAAAVAIVMGLAGPTAYALDTVTTAKNGPIVSAGPSQGGFGPGGMGGRRGGMRGGFGPGGFGGQAQGGQTPGGQISGGFGGQMPPGMAQGGGQQGGATPGAGTGSAGSTMAERFGGMGGPGGFMQASKPSTQLVELLESDSDEYTWVAATVTAMSAAGYQLATQDPVMPIGGFNGSDPSPTLAQFQEYVRQGKIHYFIGGGMMGGGMNAEGTATQIREWVTANYTEKTVGSVTLYDLTQPKS</sequence>
<dbReference type="InterPro" id="IPR056785">
    <property type="entry name" value="YkcA/B-like_C"/>
</dbReference>
<evidence type="ECO:0000256" key="7">
    <source>
        <dbReference type="ARBA" id="ARBA00023136"/>
    </source>
</evidence>
<dbReference type="EMBL" id="BMCS01000001">
    <property type="protein sequence ID" value="GGF08936.1"/>
    <property type="molecule type" value="Genomic_DNA"/>
</dbReference>
<evidence type="ECO:0000313" key="12">
    <source>
        <dbReference type="EMBL" id="GGF08936.1"/>
    </source>
</evidence>
<feature type="transmembrane region" description="Helical" evidence="9">
    <location>
        <begin position="393"/>
        <end position="414"/>
    </location>
</feature>
<feature type="transmembrane region" description="Helical" evidence="9">
    <location>
        <begin position="228"/>
        <end position="249"/>
    </location>
</feature>
<feature type="transmembrane region" description="Helical" evidence="9">
    <location>
        <begin position="159"/>
        <end position="176"/>
    </location>
</feature>
<keyword evidence="4" id="KW-0808">Transferase</keyword>
<dbReference type="InterPro" id="IPR038731">
    <property type="entry name" value="RgtA/B/C-like"/>
</dbReference>
<feature type="transmembrane region" description="Helical" evidence="9">
    <location>
        <begin position="132"/>
        <end position="152"/>
    </location>
</feature>
<name>A0ABQ1U1X5_9NOCA</name>
<feature type="transmembrane region" description="Helical" evidence="9">
    <location>
        <begin position="368"/>
        <end position="387"/>
    </location>
</feature>
<comment type="caution">
    <text evidence="12">The sequence shown here is derived from an EMBL/GenBank/DDBJ whole genome shotgun (WGS) entry which is preliminary data.</text>
</comment>
<feature type="region of interest" description="Disordered" evidence="8">
    <location>
        <begin position="540"/>
        <end position="588"/>
    </location>
</feature>
<feature type="compositionally biased region" description="Gly residues" evidence="8">
    <location>
        <begin position="540"/>
        <end position="582"/>
    </location>
</feature>
<reference evidence="13" key="1">
    <citation type="journal article" date="2019" name="Int. J. Syst. Evol. Microbiol.">
        <title>The Global Catalogue of Microorganisms (GCM) 10K type strain sequencing project: providing services to taxonomists for standard genome sequencing and annotation.</title>
        <authorList>
            <consortium name="The Broad Institute Genomics Platform"/>
            <consortium name="The Broad Institute Genome Sequencing Center for Infectious Disease"/>
            <person name="Wu L."/>
            <person name="Ma J."/>
        </authorList>
    </citation>
    <scope>NUCLEOTIDE SEQUENCE [LARGE SCALE GENOMIC DNA]</scope>
    <source>
        <strain evidence="13">CCM 7855</strain>
    </source>
</reference>
<keyword evidence="13" id="KW-1185">Reference proteome</keyword>
<evidence type="ECO:0000256" key="9">
    <source>
        <dbReference type="SAM" id="Phobius"/>
    </source>
</evidence>
<dbReference type="Proteomes" id="UP000632454">
    <property type="component" value="Unassembled WGS sequence"/>
</dbReference>
<evidence type="ECO:0000259" key="11">
    <source>
        <dbReference type="Pfam" id="PF24878"/>
    </source>
</evidence>
<dbReference type="Pfam" id="PF24878">
    <property type="entry name" value="YkcB_C"/>
    <property type="match status" value="1"/>
</dbReference>
<protein>
    <recommendedName>
        <fullName evidence="14">Glycosyl transferase</fullName>
    </recommendedName>
</protein>
<keyword evidence="5 9" id="KW-0812">Transmembrane</keyword>